<dbReference type="Proteomes" id="UP000092600">
    <property type="component" value="Unassembled WGS sequence"/>
</dbReference>
<feature type="non-terminal residue" evidence="3">
    <location>
        <position position="1"/>
    </location>
</feature>
<dbReference type="AlphaFoldDB" id="A0A199UP76"/>
<evidence type="ECO:0000313" key="3">
    <source>
        <dbReference type="EMBL" id="OAY66451.1"/>
    </source>
</evidence>
<dbReference type="STRING" id="4615.A0A199UP76"/>
<feature type="region of interest" description="Disordered" evidence="1">
    <location>
        <begin position="255"/>
        <end position="278"/>
    </location>
</feature>
<dbReference type="PANTHER" id="PTHR34056:SF1">
    <property type="entry name" value="GPI-ANCHORED PROTEIN"/>
    <property type="match status" value="1"/>
</dbReference>
<evidence type="ECO:0000256" key="1">
    <source>
        <dbReference type="SAM" id="MobiDB-lite"/>
    </source>
</evidence>
<dbReference type="InterPro" id="IPR040376">
    <property type="entry name" value="At4g28100-like"/>
</dbReference>
<proteinExistence type="predicted"/>
<name>A0A199UP76_ANACO</name>
<comment type="caution">
    <text evidence="3">The sequence shown here is derived from an EMBL/GenBank/DDBJ whole genome shotgun (WGS) entry which is preliminary data.</text>
</comment>
<dbReference type="PANTHER" id="PTHR34056">
    <property type="entry name" value="GPI-ANCHORED PROTEIN"/>
    <property type="match status" value="1"/>
</dbReference>
<feature type="compositionally biased region" description="Polar residues" evidence="1">
    <location>
        <begin position="269"/>
        <end position="278"/>
    </location>
</feature>
<gene>
    <name evidence="3" type="ORF">ACMD2_27220</name>
</gene>
<sequence length="311" mass="31845">VPAEPAPLLLLPPLVSSTPTTIPAFPEQSAVSSACPLRPPDGLLPAVSSSCSSSSPSSSHCCPVLAAWLYAAYAPTALSLSPLPPAAAAAGGGGVGGELPLLPDDSESCAAAAARALRSRGGPAASLLPRIDSCAVRLRRPSCPPLPLPPSAARWSPPTAAAARRLQRACSAPGLAACSRCLRALNQLKAEAAAAVGGNATATMKSKAVGRARGRDCQIMGLTWLLAKNGTRYLPAAAAVLRTFMAADKAPRRLPPGAEKRWIPPLAQSPATTTCPSPSILPRSTATINLLRSHHFVRRLRQSFLPGPSLV</sequence>
<evidence type="ECO:0000259" key="2">
    <source>
        <dbReference type="Pfam" id="PF19160"/>
    </source>
</evidence>
<dbReference type="InterPro" id="IPR043891">
    <property type="entry name" value="SPARK"/>
</dbReference>
<accession>A0A199UP76</accession>
<dbReference type="Pfam" id="PF19160">
    <property type="entry name" value="SPARK"/>
    <property type="match status" value="1"/>
</dbReference>
<protein>
    <submittedName>
        <fullName evidence="3">Putative GPI-anchored protein</fullName>
    </submittedName>
</protein>
<reference evidence="3 4" key="1">
    <citation type="journal article" date="2016" name="DNA Res.">
        <title>The draft genome of MD-2 pineapple using hybrid error correction of long reads.</title>
        <authorList>
            <person name="Redwan R.M."/>
            <person name="Saidin A."/>
            <person name="Kumar S.V."/>
        </authorList>
    </citation>
    <scope>NUCLEOTIDE SEQUENCE [LARGE SCALE GENOMIC DNA]</scope>
    <source>
        <strain evidence="4">cv. MD2</strain>
        <tissue evidence="3">Leaf</tissue>
    </source>
</reference>
<feature type="domain" description="SPARK" evidence="2">
    <location>
        <begin position="32"/>
        <end position="202"/>
    </location>
</feature>
<evidence type="ECO:0000313" key="4">
    <source>
        <dbReference type="Proteomes" id="UP000092600"/>
    </source>
</evidence>
<organism evidence="3 4">
    <name type="scientific">Ananas comosus</name>
    <name type="common">Pineapple</name>
    <name type="synonym">Ananas ananas</name>
    <dbReference type="NCBI Taxonomy" id="4615"/>
    <lineage>
        <taxon>Eukaryota</taxon>
        <taxon>Viridiplantae</taxon>
        <taxon>Streptophyta</taxon>
        <taxon>Embryophyta</taxon>
        <taxon>Tracheophyta</taxon>
        <taxon>Spermatophyta</taxon>
        <taxon>Magnoliopsida</taxon>
        <taxon>Liliopsida</taxon>
        <taxon>Poales</taxon>
        <taxon>Bromeliaceae</taxon>
        <taxon>Bromelioideae</taxon>
        <taxon>Ananas</taxon>
    </lineage>
</organism>
<dbReference type="EMBL" id="LSRQ01006212">
    <property type="protein sequence ID" value="OAY66451.1"/>
    <property type="molecule type" value="Genomic_DNA"/>
</dbReference>